<feature type="compositionally biased region" description="Low complexity" evidence="1">
    <location>
        <begin position="200"/>
        <end position="218"/>
    </location>
</feature>
<dbReference type="CDD" id="cd00118">
    <property type="entry name" value="LysM"/>
    <property type="match status" value="1"/>
</dbReference>
<evidence type="ECO:0000313" key="5">
    <source>
        <dbReference type="Proteomes" id="UP000594468"/>
    </source>
</evidence>
<evidence type="ECO:0000313" key="4">
    <source>
        <dbReference type="EMBL" id="QPC85286.1"/>
    </source>
</evidence>
<feature type="transmembrane region" description="Helical" evidence="2">
    <location>
        <begin position="69"/>
        <end position="90"/>
    </location>
</feature>
<feature type="region of interest" description="Disordered" evidence="1">
    <location>
        <begin position="199"/>
        <end position="218"/>
    </location>
</feature>
<accession>A0A7S8EE55</accession>
<feature type="domain" description="LysM" evidence="3">
    <location>
        <begin position="259"/>
        <end position="289"/>
    </location>
</feature>
<feature type="region of interest" description="Disordered" evidence="1">
    <location>
        <begin position="318"/>
        <end position="340"/>
    </location>
</feature>
<dbReference type="Proteomes" id="UP000594468">
    <property type="component" value="Chromosome"/>
</dbReference>
<evidence type="ECO:0000259" key="3">
    <source>
        <dbReference type="Pfam" id="PF01476"/>
    </source>
</evidence>
<protein>
    <submittedName>
        <fullName evidence="4">Zinc ribbon domain-containing protein</fullName>
    </submittedName>
</protein>
<feature type="compositionally biased region" description="Pro residues" evidence="1">
    <location>
        <begin position="318"/>
        <end position="330"/>
    </location>
</feature>
<dbReference type="Pfam" id="PF01476">
    <property type="entry name" value="LysM"/>
    <property type="match status" value="2"/>
</dbReference>
<feature type="compositionally biased region" description="Low complexity" evidence="1">
    <location>
        <begin position="331"/>
        <end position="340"/>
    </location>
</feature>
<sequence>MAASYKICPICETPNHPNAQVCTTCGSSLDDIEPVTRADKSQVGPMHYDFRYGETDLLEDSLKRPAQTYLVITMMAAVMIVFGLVAFMIIQQPGPDNEPLVAPEQLPTDTLVPMALATVTQGPPTATASQTPTETFTPSITPTPEPCRQQIVAGSSLIQAAIQCGHRDQDVIPLILEMNGLSDANSIQAGQDIFIPWPTPTDDPNATPTATSTSLSADGTEISQADDASAELAALGIELPDDPFAPTATATLPPGVMWHTITSGENIVSIAVNYDADVKILSELNPQIDFARCEFGVRFGGPDCLVLLSQGQLIRVPAPTPTPTLSPTPDPNSTATPTPTATFNVPNAASPADRAVFEADEIVTLRWVPTASLGAGDAYRVEVTDETSGIVYAALTTDISFTIPSDWQGHIAQRHNYTWIVGIVPQDHPDQMQLPTDPRTFTWMGNVETATPETE</sequence>
<dbReference type="InterPro" id="IPR018392">
    <property type="entry name" value="LysM"/>
</dbReference>
<evidence type="ECO:0000256" key="1">
    <source>
        <dbReference type="SAM" id="MobiDB-lite"/>
    </source>
</evidence>
<name>A0A7S8EE55_9CHLR</name>
<gene>
    <name evidence="4" type="ORF">G4Y79_14825</name>
</gene>
<reference evidence="4 5" key="1">
    <citation type="submission" date="2020-02" db="EMBL/GenBank/DDBJ databases">
        <authorList>
            <person name="Zheng R.K."/>
            <person name="Sun C.M."/>
        </authorList>
    </citation>
    <scope>NUCLEOTIDE SEQUENCE [LARGE SCALE GENOMIC DNA]</scope>
    <source>
        <strain evidence="5">rifampicinis</strain>
    </source>
</reference>
<feature type="region of interest" description="Disordered" evidence="1">
    <location>
        <begin position="122"/>
        <end position="144"/>
    </location>
</feature>
<feature type="domain" description="LysM" evidence="3">
    <location>
        <begin position="175"/>
        <end position="196"/>
    </location>
</feature>
<organism evidence="4 5">
    <name type="scientific">Phototrophicus methaneseepsis</name>
    <dbReference type="NCBI Taxonomy" id="2710758"/>
    <lineage>
        <taxon>Bacteria</taxon>
        <taxon>Bacillati</taxon>
        <taxon>Chloroflexota</taxon>
        <taxon>Candidatus Thermofontia</taxon>
        <taxon>Phototrophicales</taxon>
        <taxon>Phototrophicaceae</taxon>
        <taxon>Phototrophicus</taxon>
    </lineage>
</organism>
<dbReference type="KEGG" id="pmet:G4Y79_14825"/>
<keyword evidence="5" id="KW-1185">Reference proteome</keyword>
<keyword evidence="2" id="KW-0472">Membrane</keyword>
<dbReference type="RefSeq" id="WP_195173349.1">
    <property type="nucleotide sequence ID" value="NZ_CP062983.1"/>
</dbReference>
<keyword evidence="2" id="KW-1133">Transmembrane helix</keyword>
<feature type="compositionally biased region" description="Polar residues" evidence="1">
    <location>
        <begin position="122"/>
        <end position="142"/>
    </location>
</feature>
<dbReference type="EMBL" id="CP062983">
    <property type="protein sequence ID" value="QPC85286.1"/>
    <property type="molecule type" value="Genomic_DNA"/>
</dbReference>
<proteinExistence type="predicted"/>
<keyword evidence="2" id="KW-0812">Transmembrane</keyword>
<dbReference type="AlphaFoldDB" id="A0A7S8EE55"/>
<evidence type="ECO:0000256" key="2">
    <source>
        <dbReference type="SAM" id="Phobius"/>
    </source>
</evidence>